<dbReference type="GO" id="GO:0031509">
    <property type="term" value="P:subtelomeric heterochromatin formation"/>
    <property type="evidence" value="ECO:0007669"/>
    <property type="project" value="InterPro"/>
</dbReference>
<dbReference type="GO" id="GO:0000781">
    <property type="term" value="C:chromosome, telomeric region"/>
    <property type="evidence" value="ECO:0007669"/>
    <property type="project" value="GOC"/>
</dbReference>
<dbReference type="GO" id="GO:0005634">
    <property type="term" value="C:nucleus"/>
    <property type="evidence" value="ECO:0007669"/>
    <property type="project" value="UniProtKB-SubCell"/>
</dbReference>
<protein>
    <recommendedName>
        <fullName evidence="4">Histone acetyltransferase type B catalytic subunit</fullName>
        <ecNumber evidence="3">2.3.1.48</ecNumber>
    </recommendedName>
</protein>
<gene>
    <name evidence="11" type="ORF">RDWZM_003480</name>
</gene>
<proteinExistence type="inferred from homology"/>
<dbReference type="Gene3D" id="1.10.10.390">
    <property type="match status" value="1"/>
</dbReference>
<dbReference type="PANTHER" id="PTHR12046">
    <property type="entry name" value="HISTONE ACETYLTRANSFERASE TYPE B CATALYTIC SUBUNIT"/>
    <property type="match status" value="1"/>
</dbReference>
<keyword evidence="7" id="KW-0012">Acyltransferase</keyword>
<name>A0A9Q0RSQ3_BLOTA</name>
<dbReference type="SUPFAM" id="SSF55729">
    <property type="entry name" value="Acyl-CoA N-acyltransferases (Nat)"/>
    <property type="match status" value="1"/>
</dbReference>
<dbReference type="InterPro" id="IPR048776">
    <property type="entry name" value="HAT1_C"/>
</dbReference>
<keyword evidence="6" id="KW-0539">Nucleus</keyword>
<comment type="catalytic activity">
    <reaction evidence="8">
        <text>L-lysyl-[protein] + acetyl-CoA = N(6)-acetyl-L-lysyl-[protein] + CoA + H(+)</text>
        <dbReference type="Rhea" id="RHEA:45948"/>
        <dbReference type="Rhea" id="RHEA-COMP:9752"/>
        <dbReference type="Rhea" id="RHEA-COMP:10731"/>
        <dbReference type="ChEBI" id="CHEBI:15378"/>
        <dbReference type="ChEBI" id="CHEBI:29969"/>
        <dbReference type="ChEBI" id="CHEBI:57287"/>
        <dbReference type="ChEBI" id="CHEBI:57288"/>
        <dbReference type="ChEBI" id="CHEBI:61930"/>
        <dbReference type="EC" id="2.3.1.48"/>
    </reaction>
</comment>
<dbReference type="Gene3D" id="3.40.630.30">
    <property type="match status" value="1"/>
</dbReference>
<dbReference type="InterPro" id="IPR017380">
    <property type="entry name" value="Hist_AcTrfase_B-typ_cat-su"/>
</dbReference>
<dbReference type="Proteomes" id="UP001142055">
    <property type="component" value="Chromosome 1"/>
</dbReference>
<dbReference type="InterPro" id="IPR013523">
    <property type="entry name" value="Hist_AcTrfase_HAT1_C"/>
</dbReference>
<evidence type="ECO:0000256" key="8">
    <source>
        <dbReference type="ARBA" id="ARBA00048017"/>
    </source>
</evidence>
<evidence type="ECO:0000256" key="6">
    <source>
        <dbReference type="ARBA" id="ARBA00023242"/>
    </source>
</evidence>
<evidence type="ECO:0000256" key="1">
    <source>
        <dbReference type="ARBA" id="ARBA00004123"/>
    </source>
</evidence>
<dbReference type="Pfam" id="PF10394">
    <property type="entry name" value="Hat1_N"/>
    <property type="match status" value="1"/>
</dbReference>
<organism evidence="11 12">
    <name type="scientific">Blomia tropicalis</name>
    <name type="common">Mite</name>
    <dbReference type="NCBI Taxonomy" id="40697"/>
    <lineage>
        <taxon>Eukaryota</taxon>
        <taxon>Metazoa</taxon>
        <taxon>Ecdysozoa</taxon>
        <taxon>Arthropoda</taxon>
        <taxon>Chelicerata</taxon>
        <taxon>Arachnida</taxon>
        <taxon>Acari</taxon>
        <taxon>Acariformes</taxon>
        <taxon>Sarcoptiformes</taxon>
        <taxon>Astigmata</taxon>
        <taxon>Glycyphagoidea</taxon>
        <taxon>Echimyopodidae</taxon>
        <taxon>Blomia</taxon>
    </lineage>
</organism>
<accession>A0A9Q0RSQ3</accession>
<comment type="similarity">
    <text evidence="2">Belongs to the HAT1 family.</text>
</comment>
<evidence type="ECO:0000259" key="9">
    <source>
        <dbReference type="Pfam" id="PF10394"/>
    </source>
</evidence>
<feature type="domain" description="Histone acetyl transferase HAT1 N-terminal" evidence="9">
    <location>
        <begin position="26"/>
        <end position="215"/>
    </location>
</feature>
<keyword evidence="12" id="KW-1185">Reference proteome</keyword>
<evidence type="ECO:0000256" key="5">
    <source>
        <dbReference type="ARBA" id="ARBA00022679"/>
    </source>
</evidence>
<comment type="subcellular location">
    <subcellularLocation>
        <location evidence="1">Nucleus</location>
    </subcellularLocation>
</comment>
<dbReference type="Gene3D" id="3.90.360.10">
    <property type="entry name" value="Histone acetyl transferase 1 (HAT1), N-terminal domain"/>
    <property type="match status" value="1"/>
</dbReference>
<dbReference type="InterPro" id="IPR037113">
    <property type="entry name" value="Hat1_N_sf"/>
</dbReference>
<evidence type="ECO:0000313" key="11">
    <source>
        <dbReference type="EMBL" id="KAJ6224935.1"/>
    </source>
</evidence>
<dbReference type="GO" id="GO:0042393">
    <property type="term" value="F:histone binding"/>
    <property type="evidence" value="ECO:0007669"/>
    <property type="project" value="InterPro"/>
</dbReference>
<dbReference type="EMBL" id="JAPWDV010000001">
    <property type="protein sequence ID" value="KAJ6224935.1"/>
    <property type="molecule type" value="Genomic_DNA"/>
</dbReference>
<dbReference type="InterPro" id="IPR016181">
    <property type="entry name" value="Acyl_CoA_acyltransferase"/>
</dbReference>
<sequence>MTISLATLTITDKHHNHLAFSAFENYVADSNESVKFKLVTCSDDLEEDFQENDTSNTKANHNHSDKKSVTRIESFKPEMSYQFFGQNENIFGYKNLCIKLYYSCARLNIYLGKTYSIMLTKEKTGDIEIDEPLKKISNLYETKVTNNLTEFCSNLSKEKSFVPYGESVQEFSIDYPKDGEQVQKRYFQLFKADNSIPGFTAYHERMQTFLMWYIEAASYIDIDDERWDFFVLYEKLPLNPTTNTESMPIEFQYCFVGYCTIYRYYSYPCNIRPCISQFLILPPFQRIGLGTNMLKSIYSHYNVKSTTDIRVEDPSENFQKMRDILDCTLCQNLSNFSPEKLSSGWSKEMAQEAQEKYKISSRQARRVYEILRLKSVNRKNANEYRSYRLAIKQRLNAPYQKQIKDLERVKPKVPKSEYSALMETNIIPRETRIHALANQYDLIEADYLNVIEKLG</sequence>
<evidence type="ECO:0000256" key="4">
    <source>
        <dbReference type="ARBA" id="ARBA00021268"/>
    </source>
</evidence>
<evidence type="ECO:0000313" key="12">
    <source>
        <dbReference type="Proteomes" id="UP001142055"/>
    </source>
</evidence>
<dbReference type="AlphaFoldDB" id="A0A9Q0RSQ3"/>
<dbReference type="EC" id="2.3.1.48" evidence="3"/>
<evidence type="ECO:0000256" key="7">
    <source>
        <dbReference type="ARBA" id="ARBA00023315"/>
    </source>
</evidence>
<dbReference type="Pfam" id="PF21183">
    <property type="entry name" value="HAT1_C"/>
    <property type="match status" value="1"/>
</dbReference>
<keyword evidence="5" id="KW-0808">Transferase</keyword>
<reference evidence="11" key="1">
    <citation type="submission" date="2022-12" db="EMBL/GenBank/DDBJ databases">
        <title>Genome assemblies of Blomia tropicalis.</title>
        <authorList>
            <person name="Cui Y."/>
        </authorList>
    </citation>
    <scope>NUCLEOTIDE SEQUENCE</scope>
    <source>
        <tissue evidence="11">Adult mites</tissue>
    </source>
</reference>
<dbReference type="InterPro" id="IPR019467">
    <property type="entry name" value="Hat1_N"/>
</dbReference>
<evidence type="ECO:0000259" key="10">
    <source>
        <dbReference type="Pfam" id="PF21183"/>
    </source>
</evidence>
<dbReference type="OMA" id="WTCDAND"/>
<dbReference type="GO" id="GO:0004402">
    <property type="term" value="F:histone acetyltransferase activity"/>
    <property type="evidence" value="ECO:0007669"/>
    <property type="project" value="InterPro"/>
</dbReference>
<evidence type="ECO:0000256" key="3">
    <source>
        <dbReference type="ARBA" id="ARBA00013184"/>
    </source>
</evidence>
<comment type="caution">
    <text evidence="11">The sequence shown here is derived from an EMBL/GenBank/DDBJ whole genome shotgun (WGS) entry which is preliminary data.</text>
</comment>
<evidence type="ECO:0000256" key="2">
    <source>
        <dbReference type="ARBA" id="ARBA00010543"/>
    </source>
</evidence>
<feature type="domain" description="Histone acetyltransferase type B catalytic subunit C-terminal" evidence="10">
    <location>
        <begin position="322"/>
        <end position="373"/>
    </location>
</feature>